<name>W1VCE3_9ACTO</name>
<dbReference type="PATRIC" id="fig|1403939.3.peg.1131"/>
<gene>
    <name evidence="1" type="ORF">Q605_AUC00802G0010</name>
</gene>
<sequence>MKTRPKDIGTAAETALVRYARSRGHSQARRIALAGSRDQGDVWLTEGIIVEVKAGHAAETASDERVRAWWGQTVTERDNHGVPVGVLVTKRAGYSGARCEAWNAWMDLDTLHRLLGAPWASRSPLGAETGAHLVRMSVASLIALTIRYAYRTDKENQ</sequence>
<protein>
    <submittedName>
        <fullName evidence="1">Uncharacterized protein</fullName>
    </submittedName>
</protein>
<proteinExistence type="predicted"/>
<organism evidence="1 2">
    <name type="scientific">Actinomyces urogenitalis DORA_12</name>
    <dbReference type="NCBI Taxonomy" id="1403939"/>
    <lineage>
        <taxon>Bacteria</taxon>
        <taxon>Bacillati</taxon>
        <taxon>Actinomycetota</taxon>
        <taxon>Actinomycetes</taxon>
        <taxon>Actinomycetales</taxon>
        <taxon>Actinomycetaceae</taxon>
        <taxon>Actinomyces</taxon>
    </lineage>
</organism>
<accession>W1VCE3</accession>
<dbReference type="Proteomes" id="UP000018852">
    <property type="component" value="Unassembled WGS sequence"/>
</dbReference>
<reference evidence="1 2" key="1">
    <citation type="submission" date="2013-12" db="EMBL/GenBank/DDBJ databases">
        <title>A Varibaculum cambriense genome reconstructed from a premature infant gut community with otherwise low bacterial novelty that shifts toward anaerobic metabolism during the third week of life.</title>
        <authorList>
            <person name="Brown C.T."/>
            <person name="Sharon I."/>
            <person name="Thomas B.C."/>
            <person name="Castelle C.J."/>
            <person name="Morowitz M.J."/>
            <person name="Banfield J.F."/>
        </authorList>
    </citation>
    <scope>NUCLEOTIDE SEQUENCE [LARGE SCALE GENOMIC DNA]</scope>
    <source>
        <strain evidence="2">DORA_12</strain>
    </source>
</reference>
<evidence type="ECO:0000313" key="2">
    <source>
        <dbReference type="Proteomes" id="UP000018852"/>
    </source>
</evidence>
<evidence type="ECO:0000313" key="1">
    <source>
        <dbReference type="EMBL" id="ETJ03703.1"/>
    </source>
</evidence>
<dbReference type="EMBL" id="AZLV01000802">
    <property type="protein sequence ID" value="ETJ03703.1"/>
    <property type="molecule type" value="Genomic_DNA"/>
</dbReference>
<dbReference type="AlphaFoldDB" id="W1VCE3"/>
<comment type="caution">
    <text evidence="1">The sequence shown here is derived from an EMBL/GenBank/DDBJ whole genome shotgun (WGS) entry which is preliminary data.</text>
</comment>